<evidence type="ECO:0000256" key="1">
    <source>
        <dbReference type="ARBA" id="ARBA00001947"/>
    </source>
</evidence>
<evidence type="ECO:0000256" key="9">
    <source>
        <dbReference type="PROSITE-ProRule" id="PRU00236"/>
    </source>
</evidence>
<comment type="cofactor">
    <cofactor evidence="1">
        <name>Zn(2+)</name>
        <dbReference type="ChEBI" id="CHEBI:29105"/>
    </cofactor>
</comment>
<dbReference type="PROSITE" id="PS50305">
    <property type="entry name" value="SIRTUIN"/>
    <property type="match status" value="1"/>
</dbReference>
<dbReference type="GO" id="GO:0046872">
    <property type="term" value="F:metal ion binding"/>
    <property type="evidence" value="ECO:0007669"/>
    <property type="project" value="UniProtKB-KW"/>
</dbReference>
<sequence>MTTLQSNLARFNLPFPEAVFNLDFFRRNPVPFYTLAAELYPGAFRPTPTHAFIKLLSDKGLLHTCFTQNIDNLERIAGVPENKIVEAHGSFASQHCIECKALFDGDEMRQLVLGKYKDGEPIRIPRYQRVGCAGLVKPDIVFFGEQLPERFKASKPFAAAADLLLILGTSLTVTPFSSLATIVHREHCPRILINPGKAGNMGQRKRDVVLLGKCDEIVRELCMALGWSEDLERMWATMGKQVELADQQERAKAENAVTANNRREFREDQLDQRSGSFPEFRVPDRFTPANHRACLKQNYIATGSSSNAVHPGRQDSPATGDVTKTGYPIEPLNPNSPIDLDLIGFSYVEHRTEIAVLLIFFSEAAFHK</sequence>
<name>A0A9P7KM57_9AGAR</name>
<dbReference type="GO" id="GO:0017136">
    <property type="term" value="F:histone deacetylase activity, NAD-dependent"/>
    <property type="evidence" value="ECO:0007669"/>
    <property type="project" value="TreeGrafter"/>
</dbReference>
<dbReference type="InterPro" id="IPR026591">
    <property type="entry name" value="Sirtuin_cat_small_dom_sf"/>
</dbReference>
<accession>A0A9P7KM57</accession>
<proteinExistence type="inferred from homology"/>
<gene>
    <name evidence="12" type="ORF">H0H81_005614</name>
</gene>
<evidence type="ECO:0000256" key="2">
    <source>
        <dbReference type="ARBA" id="ARBA00004173"/>
    </source>
</evidence>
<dbReference type="SUPFAM" id="SSF52467">
    <property type="entry name" value="DHS-like NAD/FAD-binding domain"/>
    <property type="match status" value="1"/>
</dbReference>
<evidence type="ECO:0000256" key="6">
    <source>
        <dbReference type="ARBA" id="ARBA00022833"/>
    </source>
</evidence>
<evidence type="ECO:0000256" key="8">
    <source>
        <dbReference type="ARBA" id="ARBA00023128"/>
    </source>
</evidence>
<dbReference type="InterPro" id="IPR050134">
    <property type="entry name" value="NAD-dep_sirtuin_deacylases"/>
</dbReference>
<evidence type="ECO:0000256" key="10">
    <source>
        <dbReference type="SAM" id="MobiDB-lite"/>
    </source>
</evidence>
<keyword evidence="7" id="KW-0520">NAD</keyword>
<reference evidence="12" key="1">
    <citation type="submission" date="2021-02" db="EMBL/GenBank/DDBJ databases">
        <authorList>
            <person name="Nieuwenhuis M."/>
            <person name="Van De Peppel L.J.J."/>
        </authorList>
    </citation>
    <scope>NUCLEOTIDE SEQUENCE</scope>
    <source>
        <strain evidence="12">D49</strain>
    </source>
</reference>
<dbReference type="GO" id="GO:0005634">
    <property type="term" value="C:nucleus"/>
    <property type="evidence" value="ECO:0007669"/>
    <property type="project" value="TreeGrafter"/>
</dbReference>
<feature type="domain" description="Deacetylase sirtuin-type" evidence="11">
    <location>
        <begin position="1"/>
        <end position="228"/>
    </location>
</feature>
<keyword evidence="4" id="KW-0808">Transferase</keyword>
<dbReference type="GO" id="GO:0005739">
    <property type="term" value="C:mitochondrion"/>
    <property type="evidence" value="ECO:0007669"/>
    <property type="project" value="UniProtKB-SubCell"/>
</dbReference>
<organism evidence="12 13">
    <name type="scientific">Sphagnurus paluster</name>
    <dbReference type="NCBI Taxonomy" id="117069"/>
    <lineage>
        <taxon>Eukaryota</taxon>
        <taxon>Fungi</taxon>
        <taxon>Dikarya</taxon>
        <taxon>Basidiomycota</taxon>
        <taxon>Agaricomycotina</taxon>
        <taxon>Agaricomycetes</taxon>
        <taxon>Agaricomycetidae</taxon>
        <taxon>Agaricales</taxon>
        <taxon>Tricholomatineae</taxon>
        <taxon>Lyophyllaceae</taxon>
        <taxon>Sphagnurus</taxon>
    </lineage>
</organism>
<dbReference type="Proteomes" id="UP000717328">
    <property type="component" value="Unassembled WGS sequence"/>
</dbReference>
<evidence type="ECO:0000313" key="13">
    <source>
        <dbReference type="Proteomes" id="UP000717328"/>
    </source>
</evidence>
<dbReference type="Gene3D" id="3.40.50.1220">
    <property type="entry name" value="TPP-binding domain"/>
    <property type="match status" value="1"/>
</dbReference>
<evidence type="ECO:0000259" key="11">
    <source>
        <dbReference type="PROSITE" id="PS50305"/>
    </source>
</evidence>
<feature type="region of interest" description="Disordered" evidence="10">
    <location>
        <begin position="305"/>
        <end position="330"/>
    </location>
</feature>
<protein>
    <recommendedName>
        <fullName evidence="11">Deacetylase sirtuin-type domain-containing protein</fullName>
    </recommendedName>
</protein>
<comment type="subcellular location">
    <subcellularLocation>
        <location evidence="2">Mitochondrion</location>
    </subcellularLocation>
</comment>
<keyword evidence="5" id="KW-0479">Metal-binding</keyword>
<comment type="similarity">
    <text evidence="3">Belongs to the sirtuin family. Class I subfamily.</text>
</comment>
<comment type="caution">
    <text evidence="9">Lacks conserved residue(s) required for the propagation of feature annotation.</text>
</comment>
<evidence type="ECO:0000256" key="3">
    <source>
        <dbReference type="ARBA" id="ARBA00006924"/>
    </source>
</evidence>
<keyword evidence="13" id="KW-1185">Reference proteome</keyword>
<reference evidence="12" key="2">
    <citation type="submission" date="2021-10" db="EMBL/GenBank/DDBJ databases">
        <title>Phylogenomics reveals ancestral predisposition of the termite-cultivated fungus Termitomyces towards a domesticated lifestyle.</title>
        <authorList>
            <person name="Auxier B."/>
            <person name="Grum-Grzhimaylo A."/>
            <person name="Cardenas M.E."/>
            <person name="Lodge J.D."/>
            <person name="Laessoe T."/>
            <person name="Pedersen O."/>
            <person name="Smith M.E."/>
            <person name="Kuyper T.W."/>
            <person name="Franco-Molano E.A."/>
            <person name="Baroni T.J."/>
            <person name="Aanen D.K."/>
        </authorList>
    </citation>
    <scope>NUCLEOTIDE SEQUENCE</scope>
    <source>
        <strain evidence="12">D49</strain>
    </source>
</reference>
<keyword evidence="8" id="KW-0496">Mitochondrion</keyword>
<comment type="caution">
    <text evidence="12">The sequence shown here is derived from an EMBL/GenBank/DDBJ whole genome shotgun (WGS) entry which is preliminary data.</text>
</comment>
<dbReference type="Pfam" id="PF02146">
    <property type="entry name" value="SIR2"/>
    <property type="match status" value="1"/>
</dbReference>
<dbReference type="EMBL" id="JABCKI010000143">
    <property type="protein sequence ID" value="KAG5652261.1"/>
    <property type="molecule type" value="Genomic_DNA"/>
</dbReference>
<dbReference type="OrthoDB" id="420264at2759"/>
<dbReference type="AlphaFoldDB" id="A0A9P7KM57"/>
<dbReference type="InterPro" id="IPR029035">
    <property type="entry name" value="DHS-like_NAD/FAD-binding_dom"/>
</dbReference>
<dbReference type="PANTHER" id="PTHR11085:SF6">
    <property type="entry name" value="NAD-DEPENDENT PROTEIN DEACETYLASE SIRTUIN-2"/>
    <property type="match status" value="1"/>
</dbReference>
<dbReference type="GO" id="GO:0070403">
    <property type="term" value="F:NAD+ binding"/>
    <property type="evidence" value="ECO:0007669"/>
    <property type="project" value="InterPro"/>
</dbReference>
<evidence type="ECO:0000256" key="4">
    <source>
        <dbReference type="ARBA" id="ARBA00022679"/>
    </source>
</evidence>
<dbReference type="Gene3D" id="3.30.1600.10">
    <property type="entry name" value="SIR2/SIRT2 'Small Domain"/>
    <property type="match status" value="1"/>
</dbReference>
<dbReference type="PANTHER" id="PTHR11085">
    <property type="entry name" value="NAD-DEPENDENT PROTEIN DEACYLASE SIRTUIN-5, MITOCHONDRIAL-RELATED"/>
    <property type="match status" value="1"/>
</dbReference>
<dbReference type="InterPro" id="IPR026590">
    <property type="entry name" value="Ssirtuin_cat_dom"/>
</dbReference>
<keyword evidence="6" id="KW-0862">Zinc</keyword>
<evidence type="ECO:0000256" key="7">
    <source>
        <dbReference type="ARBA" id="ARBA00023027"/>
    </source>
</evidence>
<evidence type="ECO:0000313" key="12">
    <source>
        <dbReference type="EMBL" id="KAG5652261.1"/>
    </source>
</evidence>
<evidence type="ECO:0000256" key="5">
    <source>
        <dbReference type="ARBA" id="ARBA00022723"/>
    </source>
</evidence>
<dbReference type="InterPro" id="IPR003000">
    <property type="entry name" value="Sirtuin"/>
</dbReference>